<feature type="compositionally biased region" description="Basic and acidic residues" evidence="1">
    <location>
        <begin position="29"/>
        <end position="40"/>
    </location>
</feature>
<feature type="region of interest" description="Disordered" evidence="1">
    <location>
        <begin position="83"/>
        <end position="154"/>
    </location>
</feature>
<name>A0A6J4ME61_9HYPH</name>
<feature type="non-terminal residue" evidence="2">
    <location>
        <position position="1"/>
    </location>
</feature>
<feature type="region of interest" description="Disordered" evidence="1">
    <location>
        <begin position="1"/>
        <end position="63"/>
    </location>
</feature>
<organism evidence="2">
    <name type="scientific">uncultured Microvirga sp</name>
    <dbReference type="NCBI Taxonomy" id="412392"/>
    <lineage>
        <taxon>Bacteria</taxon>
        <taxon>Pseudomonadati</taxon>
        <taxon>Pseudomonadota</taxon>
        <taxon>Alphaproteobacteria</taxon>
        <taxon>Hyphomicrobiales</taxon>
        <taxon>Methylobacteriaceae</taxon>
        <taxon>Microvirga</taxon>
        <taxon>environmental samples</taxon>
    </lineage>
</organism>
<feature type="compositionally biased region" description="Basic residues" evidence="1">
    <location>
        <begin position="19"/>
        <end position="28"/>
    </location>
</feature>
<proteinExistence type="predicted"/>
<dbReference type="AlphaFoldDB" id="A0A6J4ME61"/>
<gene>
    <name evidence="2" type="ORF">AVDCRST_MAG90-2708</name>
</gene>
<accession>A0A6J4ME61</accession>
<protein>
    <submittedName>
        <fullName evidence="2">Chromate transport protein ChrA</fullName>
    </submittedName>
</protein>
<evidence type="ECO:0000313" key="2">
    <source>
        <dbReference type="EMBL" id="CAA9356867.1"/>
    </source>
</evidence>
<feature type="compositionally biased region" description="Low complexity" evidence="1">
    <location>
        <begin position="110"/>
        <end position="123"/>
    </location>
</feature>
<feature type="compositionally biased region" description="Basic and acidic residues" evidence="1">
    <location>
        <begin position="131"/>
        <end position="144"/>
    </location>
</feature>
<reference evidence="2" key="1">
    <citation type="submission" date="2020-02" db="EMBL/GenBank/DDBJ databases">
        <authorList>
            <person name="Meier V. D."/>
        </authorList>
    </citation>
    <scope>NUCLEOTIDE SEQUENCE</scope>
    <source>
        <strain evidence="2">AVDCRST_MAG90</strain>
    </source>
</reference>
<evidence type="ECO:0000256" key="1">
    <source>
        <dbReference type="SAM" id="MobiDB-lite"/>
    </source>
</evidence>
<sequence length="188" mass="20167">RLCRPAGGRNLWLAPARRDARRPRHGRDHARPAHHGDAVRRLHGRVPGAGRAQPLRGGDPGRVAHHLGDLRAVLPLDFSRRPLYRGSSRQPGALGGAGRHHGGGRRGDPQPRGLVRVARAVPRGAGGALARPDHGRHPGRRQPEPRVAGPDPCGRCGRLPVQDRHGAGARRLFGRGAAVLFRDGLGRV</sequence>
<feature type="non-terminal residue" evidence="2">
    <location>
        <position position="188"/>
    </location>
</feature>
<dbReference type="EMBL" id="CADCUC010000565">
    <property type="protein sequence ID" value="CAA9356867.1"/>
    <property type="molecule type" value="Genomic_DNA"/>
</dbReference>